<reference evidence="3" key="1">
    <citation type="journal article" date="2021" name="Nat. Commun.">
        <title>Genetic determinants of endophytism in the Arabidopsis root mycobiome.</title>
        <authorList>
            <person name="Mesny F."/>
            <person name="Miyauchi S."/>
            <person name="Thiergart T."/>
            <person name="Pickel B."/>
            <person name="Atanasova L."/>
            <person name="Karlsson M."/>
            <person name="Huettel B."/>
            <person name="Barry K.W."/>
            <person name="Haridas S."/>
            <person name="Chen C."/>
            <person name="Bauer D."/>
            <person name="Andreopoulos W."/>
            <person name="Pangilinan J."/>
            <person name="LaButti K."/>
            <person name="Riley R."/>
            <person name="Lipzen A."/>
            <person name="Clum A."/>
            <person name="Drula E."/>
            <person name="Henrissat B."/>
            <person name="Kohler A."/>
            <person name="Grigoriev I.V."/>
            <person name="Martin F.M."/>
            <person name="Hacquard S."/>
        </authorList>
    </citation>
    <scope>NUCLEOTIDE SEQUENCE</scope>
    <source>
        <strain evidence="3">MPI-CAGE-CH-0243</strain>
    </source>
</reference>
<gene>
    <name evidence="3" type="ORF">B0J11DRAFT_523031</name>
</gene>
<organism evidence="3 4">
    <name type="scientific">Dendryphion nanum</name>
    <dbReference type="NCBI Taxonomy" id="256645"/>
    <lineage>
        <taxon>Eukaryota</taxon>
        <taxon>Fungi</taxon>
        <taxon>Dikarya</taxon>
        <taxon>Ascomycota</taxon>
        <taxon>Pezizomycotina</taxon>
        <taxon>Dothideomycetes</taxon>
        <taxon>Pleosporomycetidae</taxon>
        <taxon>Pleosporales</taxon>
        <taxon>Torulaceae</taxon>
        <taxon>Dendryphion</taxon>
    </lineage>
</organism>
<dbReference type="OrthoDB" id="5397682at2759"/>
<feature type="compositionally biased region" description="Polar residues" evidence="1">
    <location>
        <begin position="612"/>
        <end position="627"/>
    </location>
</feature>
<feature type="compositionally biased region" description="Basic and acidic residues" evidence="1">
    <location>
        <begin position="32"/>
        <end position="43"/>
    </location>
</feature>
<protein>
    <recommendedName>
        <fullName evidence="5">Glycosyltransferase 2</fullName>
    </recommendedName>
</protein>
<dbReference type="AlphaFoldDB" id="A0A9P9E1R3"/>
<evidence type="ECO:0000256" key="2">
    <source>
        <dbReference type="SAM" id="Phobius"/>
    </source>
</evidence>
<dbReference type="Proteomes" id="UP000700596">
    <property type="component" value="Unassembled WGS sequence"/>
</dbReference>
<evidence type="ECO:0000313" key="4">
    <source>
        <dbReference type="Proteomes" id="UP000700596"/>
    </source>
</evidence>
<evidence type="ECO:0000313" key="3">
    <source>
        <dbReference type="EMBL" id="KAH7130365.1"/>
    </source>
</evidence>
<name>A0A9P9E1R3_9PLEO</name>
<keyword evidence="2" id="KW-1133">Transmembrane helix</keyword>
<keyword evidence="2" id="KW-0472">Membrane</keyword>
<comment type="caution">
    <text evidence="3">The sequence shown here is derived from an EMBL/GenBank/DDBJ whole genome shotgun (WGS) entry which is preliminary data.</text>
</comment>
<feature type="region of interest" description="Disordered" evidence="1">
    <location>
        <begin position="32"/>
        <end position="57"/>
    </location>
</feature>
<feature type="transmembrane region" description="Helical" evidence="2">
    <location>
        <begin position="72"/>
        <end position="89"/>
    </location>
</feature>
<keyword evidence="2" id="KW-0812">Transmembrane</keyword>
<feature type="region of interest" description="Disordered" evidence="1">
    <location>
        <begin position="603"/>
        <end position="631"/>
    </location>
</feature>
<dbReference type="PANTHER" id="PTHR33604">
    <property type="entry name" value="OSJNBA0004B13.7 PROTEIN"/>
    <property type="match status" value="1"/>
</dbReference>
<evidence type="ECO:0000256" key="1">
    <source>
        <dbReference type="SAM" id="MobiDB-lite"/>
    </source>
</evidence>
<evidence type="ECO:0008006" key="5">
    <source>
        <dbReference type="Google" id="ProtNLM"/>
    </source>
</evidence>
<dbReference type="PANTHER" id="PTHR33604:SF3">
    <property type="entry name" value="OSJNBA0004B13.7 PROTEIN"/>
    <property type="match status" value="1"/>
</dbReference>
<sequence length="766" mass="85200">MAGGHRSKQHGWLHSSLLRSTMLGKVFRPTDEELGKKDDDHKPGATSIRGGGGQGKVRNFFPSPHRWRRRRILLTVVGIYLVYLLWTSTPELSSLFEKSGSNVITSAFTGGSSKTADKEPIGAPPGLHIPPGGSTLNTFGGTIKFYRLAASLQSASHTHGYTTTNRNVLFAISSLKSAAVMLPMICEMSKWKRNWVHVAFMGRDDIPIDDLLDINGVDRKTCPAIWHDARPNYAEYSTELRAETSAMAALGHLNTYQHPQVIITNDALEEDGFFTRAVRARAKKLGTPVIEIPKDCSQDFMWITRLDSGSLRSWYKPTVDIVIQAPSHSSGGIIRLLKSLRNADYTGLQPPRLTIDLPSSVDETVNQFLQTYHWPPTPHALSSPTQLTIRRRITPHHRESQEESTIRFLETFYPTNTANSHLLLLSPQVQLSPLYMHYLYYILLEYKHSSYGDFDAFDLVGASLSLPTTLLDAKTALVPPKPRDMNDSRYQRLFASTPNTQFLWQAPSSHATLFFGDKWVEFHSFLSGRVRKGRQARTDKKKKEEEARAKIVAEDSPAWTEYLLELLRARGYAFLYPATSSREAFATVHNELFQGPPEFQALNEEEEGEDVSPNTSPEAFQRVSKSWPSTPIPPPPEAPLIPHSRALHTTLPFEGDLPEIPHLPVLLYTGEITTPVKSSVMAAQYADAFRESVGGCTVVREGKHRRVVVGSADDLFCFGDEDEEEWISDVEFSSVESSVDVSVTAPVSSAAMSTTMSTVAGMATGV</sequence>
<proteinExistence type="predicted"/>
<keyword evidence="4" id="KW-1185">Reference proteome</keyword>
<accession>A0A9P9E1R3</accession>
<dbReference type="EMBL" id="JAGMWT010000004">
    <property type="protein sequence ID" value="KAH7130365.1"/>
    <property type="molecule type" value="Genomic_DNA"/>
</dbReference>